<keyword evidence="3" id="KW-1185">Reference proteome</keyword>
<feature type="compositionally biased region" description="Polar residues" evidence="1">
    <location>
        <begin position="82"/>
        <end position="94"/>
    </location>
</feature>
<accession>A0A6M8HVD4</accession>
<gene>
    <name evidence="2" type="ORF">HN018_21685</name>
</gene>
<name>A0A6M8HVD4_9PROT</name>
<protein>
    <recommendedName>
        <fullName evidence="4">Acyltransferase</fullName>
    </recommendedName>
</protein>
<evidence type="ECO:0000256" key="1">
    <source>
        <dbReference type="SAM" id="MobiDB-lite"/>
    </source>
</evidence>
<sequence>MLWIGARSCSIYMCHIPIWFTVIDVMRRTGPGGETYVPLGFMIAALATLTAADLTYRWLELPLQERGRIRARALDDRGDHATSAQMTTGLSDTG</sequence>
<dbReference type="KEGG" id="lck:HN018_21685"/>
<evidence type="ECO:0000313" key="2">
    <source>
        <dbReference type="EMBL" id="QKE92298.1"/>
    </source>
</evidence>
<proteinExistence type="predicted"/>
<dbReference type="RefSeq" id="WP_171834227.1">
    <property type="nucleotide sequence ID" value="NZ_CP053708.1"/>
</dbReference>
<dbReference type="EMBL" id="CP053708">
    <property type="protein sequence ID" value="QKE92298.1"/>
    <property type="molecule type" value="Genomic_DNA"/>
</dbReference>
<evidence type="ECO:0000313" key="3">
    <source>
        <dbReference type="Proteomes" id="UP000500767"/>
    </source>
</evidence>
<feature type="region of interest" description="Disordered" evidence="1">
    <location>
        <begin position="74"/>
        <end position="94"/>
    </location>
</feature>
<reference evidence="2 3" key="1">
    <citation type="journal article" date="2014" name="World J. Microbiol. Biotechnol.">
        <title>Biodiversity and physiological characteristics of Antarctic and Arctic lichens-associated bacteria.</title>
        <authorList>
            <person name="Lee Y.M."/>
            <person name="Kim E.H."/>
            <person name="Lee H.K."/>
            <person name="Hong S.G."/>
        </authorList>
    </citation>
    <scope>NUCLEOTIDE SEQUENCE [LARGE SCALE GENOMIC DNA]</scope>
    <source>
        <strain evidence="2 3">PAMC 26569</strain>
    </source>
</reference>
<dbReference type="Proteomes" id="UP000500767">
    <property type="component" value="Chromosome"/>
</dbReference>
<organism evidence="2 3">
    <name type="scientific">Lichenicola cladoniae</name>
    <dbReference type="NCBI Taxonomy" id="1484109"/>
    <lineage>
        <taxon>Bacteria</taxon>
        <taxon>Pseudomonadati</taxon>
        <taxon>Pseudomonadota</taxon>
        <taxon>Alphaproteobacteria</taxon>
        <taxon>Acetobacterales</taxon>
        <taxon>Acetobacteraceae</taxon>
        <taxon>Lichenicola</taxon>
    </lineage>
</organism>
<evidence type="ECO:0008006" key="4">
    <source>
        <dbReference type="Google" id="ProtNLM"/>
    </source>
</evidence>
<dbReference type="AlphaFoldDB" id="A0A6M8HVD4"/>